<dbReference type="InterPro" id="IPR010994">
    <property type="entry name" value="RuvA_2-like"/>
</dbReference>
<keyword evidence="1 6" id="KW-0963">Cytoplasm</keyword>
<dbReference type="Pfam" id="PF14520">
    <property type="entry name" value="HHH_5"/>
    <property type="match status" value="1"/>
</dbReference>
<sequence length="197" mass="22169">MYEYIKGTYMGINKEYIVIENGDIGYKIHSSGYTIANMPNIGEHIMLYLTQIVREDFIGLYGFGSKEELELFNKLLTVNGIGAKASLSLLSITNVENLKRAIVLEDEKLLIKAPGIGKKTAQRIILELKDKLDVNLDEGIQTDSNDIKVSSKILEEAKEALMSLGYSEKECEKALKNVEEKESLEIIIKESLKFLMN</sequence>
<keyword evidence="4 6" id="KW-0233">DNA recombination</keyword>
<keyword evidence="5 6" id="KW-0234">DNA repair</keyword>
<feature type="domain" description="Helix-hairpin-helix DNA-binding motif class 1" evidence="7">
    <location>
        <begin position="108"/>
        <end position="127"/>
    </location>
</feature>
<dbReference type="NCBIfam" id="TIGR00084">
    <property type="entry name" value="ruvA"/>
    <property type="match status" value="1"/>
</dbReference>
<comment type="function">
    <text evidence="6">The RuvA-RuvB-RuvC complex processes Holliday junction (HJ) DNA during genetic recombination and DNA repair, while the RuvA-RuvB complex plays an important role in the rescue of blocked DNA replication forks via replication fork reversal (RFR). RuvA specifically binds to HJ cruciform DNA, conferring on it an open structure. The RuvB hexamer acts as an ATP-dependent pump, pulling dsDNA into and through the RuvAB complex. HJ branch migration allows RuvC to scan DNA until it finds its consensus sequence, where it cleaves and resolves the cruciform DNA.</text>
</comment>
<organism evidence="8 9">
    <name type="scientific">Hathewaya histolytica</name>
    <name type="common">Clostridium histolyticum</name>
    <dbReference type="NCBI Taxonomy" id="1498"/>
    <lineage>
        <taxon>Bacteria</taxon>
        <taxon>Bacillati</taxon>
        <taxon>Bacillota</taxon>
        <taxon>Clostridia</taxon>
        <taxon>Eubacteriales</taxon>
        <taxon>Clostridiaceae</taxon>
        <taxon>Hathewaya</taxon>
    </lineage>
</organism>
<dbReference type="SUPFAM" id="SSF50249">
    <property type="entry name" value="Nucleic acid-binding proteins"/>
    <property type="match status" value="1"/>
</dbReference>
<evidence type="ECO:0000313" key="9">
    <source>
        <dbReference type="Proteomes" id="UP000308489"/>
    </source>
</evidence>
<evidence type="ECO:0000256" key="1">
    <source>
        <dbReference type="ARBA" id="ARBA00022490"/>
    </source>
</evidence>
<reference evidence="8 9" key="1">
    <citation type="submission" date="2019-05" db="EMBL/GenBank/DDBJ databases">
        <authorList>
            <consortium name="Pathogen Informatics"/>
        </authorList>
    </citation>
    <scope>NUCLEOTIDE SEQUENCE [LARGE SCALE GENOMIC DNA]</scope>
    <source>
        <strain evidence="8 9">NCTC503</strain>
    </source>
</reference>
<keyword evidence="8" id="KW-0378">Hydrolase</keyword>
<dbReference type="SUPFAM" id="SSF47781">
    <property type="entry name" value="RuvA domain 2-like"/>
    <property type="match status" value="1"/>
</dbReference>
<comment type="subcellular location">
    <subcellularLocation>
        <location evidence="6">Cytoplasm</location>
    </subcellularLocation>
</comment>
<keyword evidence="8" id="KW-0067">ATP-binding</keyword>
<dbReference type="CDD" id="cd14332">
    <property type="entry name" value="UBA_RuvA_C"/>
    <property type="match status" value="1"/>
</dbReference>
<dbReference type="RefSeq" id="WP_138210549.1">
    <property type="nucleotide sequence ID" value="NZ_CBCRUQ010000003.1"/>
</dbReference>
<dbReference type="Gene3D" id="2.40.50.140">
    <property type="entry name" value="Nucleic acid-binding proteins"/>
    <property type="match status" value="1"/>
</dbReference>
<gene>
    <name evidence="6 8" type="primary">ruvA</name>
    <name evidence="8" type="ORF">NCTC503_01965</name>
</gene>
<proteinExistence type="inferred from homology"/>
<dbReference type="GO" id="GO:0009378">
    <property type="term" value="F:four-way junction helicase activity"/>
    <property type="evidence" value="ECO:0007669"/>
    <property type="project" value="InterPro"/>
</dbReference>
<dbReference type="Gene3D" id="1.10.150.20">
    <property type="entry name" value="5' to 3' exonuclease, C-terminal subdomain"/>
    <property type="match status" value="1"/>
</dbReference>
<keyword evidence="2 6" id="KW-0227">DNA damage</keyword>
<keyword evidence="9" id="KW-1185">Reference proteome</keyword>
<dbReference type="InterPro" id="IPR011114">
    <property type="entry name" value="RuvA_C"/>
</dbReference>
<dbReference type="Pfam" id="PF07499">
    <property type="entry name" value="RuvA_C"/>
    <property type="match status" value="1"/>
</dbReference>
<dbReference type="InterPro" id="IPR013849">
    <property type="entry name" value="DNA_helicase_Holl-junc_RuvA_I"/>
</dbReference>
<dbReference type="GO" id="GO:0005737">
    <property type="term" value="C:cytoplasm"/>
    <property type="evidence" value="ECO:0007669"/>
    <property type="project" value="UniProtKB-SubCell"/>
</dbReference>
<dbReference type="GO" id="GO:0006310">
    <property type="term" value="P:DNA recombination"/>
    <property type="evidence" value="ECO:0007669"/>
    <property type="project" value="UniProtKB-UniRule"/>
</dbReference>
<accession>A0A4U9RP62</accession>
<dbReference type="KEGG" id="hhw:NCTC503_01965"/>
<keyword evidence="3 6" id="KW-0238">DNA-binding</keyword>
<dbReference type="Gene3D" id="1.10.8.10">
    <property type="entry name" value="DNA helicase RuvA subunit, C-terminal domain"/>
    <property type="match status" value="1"/>
</dbReference>
<evidence type="ECO:0000256" key="2">
    <source>
        <dbReference type="ARBA" id="ARBA00022763"/>
    </source>
</evidence>
<name>A0A4U9RP62_HATHI</name>
<dbReference type="GO" id="GO:0005524">
    <property type="term" value="F:ATP binding"/>
    <property type="evidence" value="ECO:0007669"/>
    <property type="project" value="InterPro"/>
</dbReference>
<evidence type="ECO:0000256" key="4">
    <source>
        <dbReference type="ARBA" id="ARBA00023172"/>
    </source>
</evidence>
<dbReference type="InterPro" id="IPR003583">
    <property type="entry name" value="Hlx-hairpin-Hlx_DNA-bd_motif"/>
</dbReference>
<keyword evidence="8" id="KW-0347">Helicase</keyword>
<evidence type="ECO:0000313" key="8">
    <source>
        <dbReference type="EMBL" id="VTQ92533.1"/>
    </source>
</evidence>
<dbReference type="GO" id="GO:0048476">
    <property type="term" value="C:Holliday junction resolvase complex"/>
    <property type="evidence" value="ECO:0007669"/>
    <property type="project" value="UniProtKB-UniRule"/>
</dbReference>
<protein>
    <recommendedName>
        <fullName evidence="6">Holliday junction branch migration complex subunit RuvA</fullName>
    </recommendedName>
</protein>
<dbReference type="AlphaFoldDB" id="A0A4U9RP62"/>
<dbReference type="GO" id="GO:0006281">
    <property type="term" value="P:DNA repair"/>
    <property type="evidence" value="ECO:0007669"/>
    <property type="project" value="UniProtKB-UniRule"/>
</dbReference>
<feature type="domain" description="Helix-hairpin-helix DNA-binding motif class 1" evidence="7">
    <location>
        <begin position="73"/>
        <end position="92"/>
    </location>
</feature>
<evidence type="ECO:0000256" key="6">
    <source>
        <dbReference type="HAMAP-Rule" id="MF_00031"/>
    </source>
</evidence>
<dbReference type="Pfam" id="PF01330">
    <property type="entry name" value="RuvA_N"/>
    <property type="match status" value="1"/>
</dbReference>
<dbReference type="SUPFAM" id="SSF46929">
    <property type="entry name" value="DNA helicase RuvA subunit, C-terminal domain"/>
    <property type="match status" value="1"/>
</dbReference>
<comment type="similarity">
    <text evidence="6">Belongs to the RuvA family.</text>
</comment>
<dbReference type="GO" id="GO:0000400">
    <property type="term" value="F:four-way junction DNA binding"/>
    <property type="evidence" value="ECO:0007669"/>
    <property type="project" value="UniProtKB-UniRule"/>
</dbReference>
<evidence type="ECO:0000256" key="3">
    <source>
        <dbReference type="ARBA" id="ARBA00023125"/>
    </source>
</evidence>
<dbReference type="OrthoDB" id="5293449at2"/>
<feature type="region of interest" description="Domain I" evidence="6">
    <location>
        <begin position="1"/>
        <end position="64"/>
    </location>
</feature>
<comment type="domain">
    <text evidence="6">Has three domains with a flexible linker between the domains II and III and assumes an 'L' shape. Domain III is highly mobile and contacts RuvB.</text>
</comment>
<dbReference type="EMBL" id="LR590481">
    <property type="protein sequence ID" value="VTQ92533.1"/>
    <property type="molecule type" value="Genomic_DNA"/>
</dbReference>
<dbReference type="Proteomes" id="UP000308489">
    <property type="component" value="Chromosome 1"/>
</dbReference>
<dbReference type="InterPro" id="IPR036267">
    <property type="entry name" value="RuvA_C_sf"/>
</dbReference>
<dbReference type="InterPro" id="IPR000085">
    <property type="entry name" value="RuvA"/>
</dbReference>
<comment type="subunit">
    <text evidence="6">Homotetramer. Forms an RuvA(8)-RuvB(12)-Holliday junction (HJ) complex. HJ DNA is sandwiched between 2 RuvA tetramers; dsDNA enters through RuvA and exits via RuvB. An RuvB hexamer assembles on each DNA strand where it exits the tetramer. Each RuvB hexamer is contacted by two RuvA subunits (via domain III) on 2 adjacent RuvB subunits; this complex drives branch migration. In the full resolvosome a probable DNA-RuvA(4)-RuvB(12)-RuvC(2) complex forms which resolves the HJ.</text>
</comment>
<evidence type="ECO:0000259" key="7">
    <source>
        <dbReference type="SMART" id="SM00278"/>
    </source>
</evidence>
<keyword evidence="8" id="KW-0547">Nucleotide-binding</keyword>
<dbReference type="GO" id="GO:0016787">
    <property type="term" value="F:hydrolase activity"/>
    <property type="evidence" value="ECO:0007669"/>
    <property type="project" value="UniProtKB-KW"/>
</dbReference>
<feature type="region of interest" description="Domain III" evidence="6">
    <location>
        <begin position="149"/>
        <end position="197"/>
    </location>
</feature>
<dbReference type="InterPro" id="IPR012340">
    <property type="entry name" value="NA-bd_OB-fold"/>
</dbReference>
<dbReference type="SMART" id="SM00278">
    <property type="entry name" value="HhH1"/>
    <property type="match status" value="2"/>
</dbReference>
<comment type="caution">
    <text evidence="6">Lacks conserved residue(s) required for the propagation of feature annotation.</text>
</comment>
<dbReference type="GO" id="GO:0009379">
    <property type="term" value="C:Holliday junction helicase complex"/>
    <property type="evidence" value="ECO:0007669"/>
    <property type="project" value="InterPro"/>
</dbReference>
<dbReference type="HAMAP" id="MF_00031">
    <property type="entry name" value="DNA_HJ_migration_RuvA"/>
    <property type="match status" value="1"/>
</dbReference>
<evidence type="ECO:0000256" key="5">
    <source>
        <dbReference type="ARBA" id="ARBA00023204"/>
    </source>
</evidence>
<dbReference type="SMR" id="A0A4U9RP62"/>